<dbReference type="InterPro" id="IPR013325">
    <property type="entry name" value="RNA_pol_sigma_r2"/>
</dbReference>
<dbReference type="Proteomes" id="UP000479226">
    <property type="component" value="Unassembled WGS sequence"/>
</dbReference>
<dbReference type="Gene3D" id="1.10.1740.10">
    <property type="match status" value="1"/>
</dbReference>
<proteinExistence type="predicted"/>
<name>A0ABX0DAK9_9MICC</name>
<dbReference type="InterPro" id="IPR007627">
    <property type="entry name" value="RNA_pol_sigma70_r2"/>
</dbReference>
<organism evidence="2 3">
    <name type="scientific">Arthrobacter silviterrae</name>
    <dbReference type="NCBI Taxonomy" id="2026658"/>
    <lineage>
        <taxon>Bacteria</taxon>
        <taxon>Bacillati</taxon>
        <taxon>Actinomycetota</taxon>
        <taxon>Actinomycetes</taxon>
        <taxon>Micrococcales</taxon>
        <taxon>Micrococcaceae</taxon>
        <taxon>Arthrobacter</taxon>
    </lineage>
</organism>
<keyword evidence="3" id="KW-1185">Reference proteome</keyword>
<dbReference type="EMBL" id="JAAKZI010000017">
    <property type="protein sequence ID" value="NGN83939.1"/>
    <property type="molecule type" value="Genomic_DNA"/>
</dbReference>
<dbReference type="RefSeq" id="WP_165182172.1">
    <property type="nucleotide sequence ID" value="NZ_JAAKZI010000017.1"/>
</dbReference>
<dbReference type="Pfam" id="PF04542">
    <property type="entry name" value="Sigma70_r2"/>
    <property type="match status" value="1"/>
</dbReference>
<evidence type="ECO:0000313" key="2">
    <source>
        <dbReference type="EMBL" id="NGN83939.1"/>
    </source>
</evidence>
<reference evidence="2 3" key="1">
    <citation type="submission" date="2020-02" db="EMBL/GenBank/DDBJ databases">
        <title>Genome sequence of the type strain DSM 27180 of Arthrobacter silviterrae.</title>
        <authorList>
            <person name="Gao J."/>
            <person name="Sun J."/>
        </authorList>
    </citation>
    <scope>NUCLEOTIDE SEQUENCE [LARGE SCALE GENOMIC DNA]</scope>
    <source>
        <strain evidence="2 3">DSM 27180</strain>
    </source>
</reference>
<gene>
    <name evidence="2" type="ORF">G6N77_10770</name>
</gene>
<dbReference type="SUPFAM" id="SSF88946">
    <property type="entry name" value="Sigma2 domain of RNA polymerase sigma factors"/>
    <property type="match status" value="1"/>
</dbReference>
<sequence>MMGPRTSEEVEAFARGTLDRSLTRPPVPDIPVDQLMRAVEGVRAYVGSHLSRYGLFQDLDDVLQDIRVAAWEGTVRGSYQAIPDVKFDAWVQGIACNLCADHLRRSIAKSTVPFVDYPERGVHEVADLGLTRRSDPVSEEATGGVWAANILRIVKEHVSDGIWDLAVENVLRPSRYGDPDNAGVADSKHWHALTVVRQMAVAVKNAMDVDPRTVEDLPSLREASLESLPTPLLRLIAKRVVVPGFKGKERAAAAAGVAQESGVSARYVEVQIGLVRDMIQAVEEVLRSGTGIEGTVTHSRAKRPHATVAKGLDRPVTSRSHVPEIAAS</sequence>
<evidence type="ECO:0000259" key="1">
    <source>
        <dbReference type="Pfam" id="PF04542"/>
    </source>
</evidence>
<evidence type="ECO:0000313" key="3">
    <source>
        <dbReference type="Proteomes" id="UP000479226"/>
    </source>
</evidence>
<protein>
    <recommendedName>
        <fullName evidence="1">RNA polymerase sigma-70 region 2 domain-containing protein</fullName>
    </recommendedName>
</protein>
<feature type="domain" description="RNA polymerase sigma-70 region 2" evidence="1">
    <location>
        <begin position="53"/>
        <end position="105"/>
    </location>
</feature>
<accession>A0ABX0DAK9</accession>
<comment type="caution">
    <text evidence="2">The sequence shown here is derived from an EMBL/GenBank/DDBJ whole genome shotgun (WGS) entry which is preliminary data.</text>
</comment>